<dbReference type="EMBL" id="BGPR01005004">
    <property type="protein sequence ID" value="GBN05828.1"/>
    <property type="molecule type" value="Genomic_DNA"/>
</dbReference>
<keyword evidence="2" id="KW-1185">Reference proteome</keyword>
<protein>
    <submittedName>
        <fullName evidence="1">Uncharacterized protein</fullName>
    </submittedName>
</protein>
<organism evidence="1 2">
    <name type="scientific">Araneus ventricosus</name>
    <name type="common">Orbweaver spider</name>
    <name type="synonym">Epeira ventricosa</name>
    <dbReference type="NCBI Taxonomy" id="182803"/>
    <lineage>
        <taxon>Eukaryota</taxon>
        <taxon>Metazoa</taxon>
        <taxon>Ecdysozoa</taxon>
        <taxon>Arthropoda</taxon>
        <taxon>Chelicerata</taxon>
        <taxon>Arachnida</taxon>
        <taxon>Araneae</taxon>
        <taxon>Araneomorphae</taxon>
        <taxon>Entelegynae</taxon>
        <taxon>Araneoidea</taxon>
        <taxon>Araneidae</taxon>
        <taxon>Araneus</taxon>
    </lineage>
</organism>
<proteinExistence type="predicted"/>
<comment type="caution">
    <text evidence="1">The sequence shown here is derived from an EMBL/GenBank/DDBJ whole genome shotgun (WGS) entry which is preliminary data.</text>
</comment>
<evidence type="ECO:0000313" key="2">
    <source>
        <dbReference type="Proteomes" id="UP000499080"/>
    </source>
</evidence>
<sequence>MRNCLTKESLHWGRANDGIIDYRTPGRLLRDSVPGIPKAKRKFRCIQPGASPSTSQPGHRFHSLLPSRSEGAEHAFFRTFPFYAGRRTCSYTISKRKRRLMVISRRLLIFPAPRSTVHGFFRRSHA</sequence>
<name>A0A4Y2KU62_ARAVE</name>
<evidence type="ECO:0000313" key="1">
    <source>
        <dbReference type="EMBL" id="GBN05828.1"/>
    </source>
</evidence>
<dbReference type="Proteomes" id="UP000499080">
    <property type="component" value="Unassembled WGS sequence"/>
</dbReference>
<dbReference type="AlphaFoldDB" id="A0A4Y2KU62"/>
<gene>
    <name evidence="1" type="ORF">AVEN_121643_1</name>
</gene>
<reference evidence="1 2" key="1">
    <citation type="journal article" date="2019" name="Sci. Rep.">
        <title>Orb-weaving spider Araneus ventricosus genome elucidates the spidroin gene catalogue.</title>
        <authorList>
            <person name="Kono N."/>
            <person name="Nakamura H."/>
            <person name="Ohtoshi R."/>
            <person name="Moran D.A.P."/>
            <person name="Shinohara A."/>
            <person name="Yoshida Y."/>
            <person name="Fujiwara M."/>
            <person name="Mori M."/>
            <person name="Tomita M."/>
            <person name="Arakawa K."/>
        </authorList>
    </citation>
    <scope>NUCLEOTIDE SEQUENCE [LARGE SCALE GENOMIC DNA]</scope>
</reference>
<accession>A0A4Y2KU62</accession>